<dbReference type="Pfam" id="PF00583">
    <property type="entry name" value="Acetyltransf_1"/>
    <property type="match status" value="1"/>
</dbReference>
<dbReference type="SUPFAM" id="SSF55729">
    <property type="entry name" value="Acyl-CoA N-acyltransferases (Nat)"/>
    <property type="match status" value="1"/>
</dbReference>
<dbReference type="OrthoDB" id="7205533at2"/>
<protein>
    <submittedName>
        <fullName evidence="3">GNAT family N-acetyltransferase</fullName>
    </submittedName>
</protein>
<evidence type="ECO:0000313" key="4">
    <source>
        <dbReference type="Proteomes" id="UP000275941"/>
    </source>
</evidence>
<dbReference type="AlphaFoldDB" id="A0A3N3ZJ14"/>
<comment type="caution">
    <text evidence="3">The sequence shown here is derived from an EMBL/GenBank/DDBJ whole genome shotgun (WGS) entry which is preliminary data.</text>
</comment>
<evidence type="ECO:0000256" key="1">
    <source>
        <dbReference type="ARBA" id="ARBA00022679"/>
    </source>
</evidence>
<dbReference type="CDD" id="cd04301">
    <property type="entry name" value="NAT_SF"/>
    <property type="match status" value="1"/>
</dbReference>
<proteinExistence type="predicted"/>
<keyword evidence="1 3" id="KW-0808">Transferase</keyword>
<reference evidence="3 4" key="1">
    <citation type="submission" date="2018-10" db="EMBL/GenBank/DDBJ databases">
        <title>Genotypes and phenotypes of Enterococci isolated from broiler chickens.</title>
        <authorList>
            <person name="Muhammad A.R."/>
            <person name="Diarra M.S."/>
        </authorList>
    </citation>
    <scope>NUCLEOTIDE SEQUENCE [LARGE SCALE GENOMIC DNA]</scope>
    <source>
        <strain evidence="3 4">P7 C A21</strain>
    </source>
</reference>
<dbReference type="InterPro" id="IPR050832">
    <property type="entry name" value="Bact_Acetyltransf"/>
</dbReference>
<accession>A0A3N3ZJ14</accession>
<sequence length="171" mass="19941">MMGEIKKLTIEDAPALQEISIETYTDTFGPYNTPENMQAYLVEAYNLEKLQKELANPHSDFYFIFVDNQLAGYMKLNREKAQTEPMGPEKLEVERLYILPAFKGKKLGTQLLELAEEKAREFGKNALWLGVWEHNDAARAFYKTIGYRYYSQHSFFMGDDEQTDFILLKEL</sequence>
<evidence type="ECO:0000256" key="2">
    <source>
        <dbReference type="ARBA" id="ARBA00023315"/>
    </source>
</evidence>
<dbReference type="InterPro" id="IPR016181">
    <property type="entry name" value="Acyl_CoA_acyltransferase"/>
</dbReference>
<gene>
    <name evidence="3" type="ORF">EGW70_07220</name>
</gene>
<dbReference type="PROSITE" id="PS51186">
    <property type="entry name" value="GNAT"/>
    <property type="match status" value="1"/>
</dbReference>
<name>A0A3N3ZJ14_ENTFL</name>
<dbReference type="Proteomes" id="UP000275941">
    <property type="component" value="Unassembled WGS sequence"/>
</dbReference>
<dbReference type="InterPro" id="IPR000182">
    <property type="entry name" value="GNAT_dom"/>
</dbReference>
<organism evidence="3 4">
    <name type="scientific">Enterococcus faecalis</name>
    <name type="common">Streptococcus faecalis</name>
    <dbReference type="NCBI Taxonomy" id="1351"/>
    <lineage>
        <taxon>Bacteria</taxon>
        <taxon>Bacillati</taxon>
        <taxon>Bacillota</taxon>
        <taxon>Bacilli</taxon>
        <taxon>Lactobacillales</taxon>
        <taxon>Enterococcaceae</taxon>
        <taxon>Enterococcus</taxon>
    </lineage>
</organism>
<dbReference type="Gene3D" id="3.40.630.30">
    <property type="match status" value="1"/>
</dbReference>
<dbReference type="EMBL" id="RKOR01000016">
    <property type="protein sequence ID" value="ROY50482.1"/>
    <property type="molecule type" value="Genomic_DNA"/>
</dbReference>
<evidence type="ECO:0000313" key="3">
    <source>
        <dbReference type="EMBL" id="ROY50482.1"/>
    </source>
</evidence>
<dbReference type="GO" id="GO:0016747">
    <property type="term" value="F:acyltransferase activity, transferring groups other than amino-acyl groups"/>
    <property type="evidence" value="ECO:0007669"/>
    <property type="project" value="InterPro"/>
</dbReference>
<dbReference type="PANTHER" id="PTHR43877">
    <property type="entry name" value="AMINOALKYLPHOSPHONATE N-ACETYLTRANSFERASE-RELATED-RELATED"/>
    <property type="match status" value="1"/>
</dbReference>
<keyword evidence="2" id="KW-0012">Acyltransferase</keyword>